<comment type="subcellular location">
    <subcellularLocation>
        <location evidence="1">Membrane</location>
        <topology evidence="1">Single-pass membrane protein</topology>
    </subcellularLocation>
    <subcellularLocation>
        <location evidence="2">Secreted</location>
    </subcellularLocation>
</comment>
<evidence type="ECO:0000313" key="16">
    <source>
        <dbReference type="Proteomes" id="UP001066276"/>
    </source>
</evidence>
<feature type="disulfide bond" evidence="11">
    <location>
        <begin position="247"/>
        <end position="257"/>
    </location>
</feature>
<evidence type="ECO:0000259" key="14">
    <source>
        <dbReference type="PROSITE" id="PS50287"/>
    </source>
</evidence>
<feature type="disulfide bond" evidence="11">
    <location>
        <begin position="1040"/>
        <end position="1104"/>
    </location>
</feature>
<feature type="domain" description="SRCR" evidence="14">
    <location>
        <begin position="178"/>
        <end position="276"/>
    </location>
</feature>
<feature type="domain" description="SRCR" evidence="14">
    <location>
        <begin position="1016"/>
        <end position="1115"/>
    </location>
</feature>
<dbReference type="InterPro" id="IPR001190">
    <property type="entry name" value="SRCR"/>
</dbReference>
<comment type="caution">
    <text evidence="11">Lacks conserved residue(s) required for the propagation of feature annotation.</text>
</comment>
<evidence type="ECO:0000256" key="13">
    <source>
        <dbReference type="SAM" id="Phobius"/>
    </source>
</evidence>
<evidence type="ECO:0000256" key="4">
    <source>
        <dbReference type="ARBA" id="ARBA00022692"/>
    </source>
</evidence>
<feature type="disulfide bond" evidence="11">
    <location>
        <begin position="983"/>
        <end position="993"/>
    </location>
</feature>
<sequence length="1308" mass="144719">MLHGVKPLRYRQSLTPESTSYYPGQPGLRRLRRALRGSGTPPEMLRGTMGGLQAAFLLCWALICASRQNPRVRLAGGPNPCSGFLQVMHADQWGNVCDDRWTKINAAVVCRELRCGGVSKTDPDIESFTRPEGKFVLDEVNCTGKEKSLLDCNSDSLGLHNCVIQEEVAVICTETIKLRLSGGQSRCAGRVEVYWKGSWGGVCDNIWDKKNAEVVCRELNCGYQERIPERLHFGRRMDPVWMSSLQCSKNEVYLWQCAQDSTPKCSSKNGAQVVCTGHMEWRLSGTERACRGQLLVKEQTDFIQVCPDHWTPEAGQVACRQLGCGRLLSPANVTSTSHTWKALKAGAKHVGNESTLWQDFLPALANCSREEALHIDCLGNVTVRLSDGCAGIVEVFYEDAWRKVCHRGAGEWRRANAQVVCQETKCGKFGFFGQKDLGRSSSQEFVMSDVDCLGGEQFLWQCGFSRYTDDCQGKEVHMTCSKGVSVRLVDGGSRCAGRVEVHYLGKWGTVCGDGWPEESSNIVCQQLDCGDFPKSESIFGEGAGPIWFTKVECTDSDKFLWECSKSFETQGCTHSKDIGVVCQKHVDLQLIGGSCSGQLEVSTFTGIRQGVKNTTGWDDNTANVACHQLHCGRSVGTYFEEAKTKKQQSFHCHGNETALTDCSIIKEPKKPNGSGSGTGDDYYDNEQDVEEDSLLVLAVNCSETPVLRLAGGGQHCAGRVEIYYQGQWGTVCDTNWNERAATLVCKELGCGSELDHRFKGVGGANAPPAWLDLQECTENTEFLWHCSYKPRKLHTCQKGSPAEVICSGSLEYRLVNGRSPCAGMVEVLFRYRWWKVCSSEWLQNYGGFICNTLNCGSKVAKYPGEKAGSDSKWLKDVTCKGQNNTECTVEAITETDCSRGMAAAMTCSGHQELYLKGDRNPCSGQVQVHYIQGNDAKWKAISEKGWDQKAADVACKQLNCGNAIAFNSTTFEMPDRWNQMFHCTGNESSLWDCNKTVSTNEATRAATVTCSESIEVRLKDHHRCSGLIELKYKGKWGKVCSQHWDNNNGFGDKMCKALNCTTFIGAMNEKVTDAEITWATYLHCGANSLHPWQCLTTRPEDSTCPSGQAIAIVCSDSLAFRLRGGYSRCDGRVEIRYNGEWGTVCNRKLDNRTANLICQSLKCGWSRLLFHSSITRHGNLPVVLTDMSCSERDEKLQHCEGTWGKTICPRTRPVSLVCSDGIDPETMKTDVATVVTAVLVPLLLVLVVALGIVLRRWRMSSKKRGDANPVNQMDSQKNMEGAADSDIEDERYDDAELVIPLSRLPGII</sequence>
<dbReference type="FunFam" id="3.10.250.10:FF:000016">
    <property type="entry name" value="Scavenger receptor cysteine-rich protein type 12"/>
    <property type="match status" value="2"/>
</dbReference>
<evidence type="ECO:0000256" key="7">
    <source>
        <dbReference type="ARBA" id="ARBA00022989"/>
    </source>
</evidence>
<feature type="domain" description="SRCR" evidence="14">
    <location>
        <begin position="1120"/>
        <end position="1219"/>
    </location>
</feature>
<evidence type="ECO:0000256" key="6">
    <source>
        <dbReference type="ARBA" id="ARBA00022737"/>
    </source>
</evidence>
<feature type="region of interest" description="Disordered" evidence="12">
    <location>
        <begin position="1264"/>
        <end position="1285"/>
    </location>
</feature>
<feature type="domain" description="SRCR" evidence="14">
    <location>
        <begin position="913"/>
        <end position="1011"/>
    </location>
</feature>
<feature type="domain" description="SRCR" evidence="14">
    <location>
        <begin position="383"/>
        <end position="481"/>
    </location>
</feature>
<keyword evidence="9 11" id="KW-1015">Disulfide bond</keyword>
<keyword evidence="3" id="KW-0964">Secreted</keyword>
<dbReference type="GO" id="GO:0004252">
    <property type="term" value="F:serine-type endopeptidase activity"/>
    <property type="evidence" value="ECO:0007669"/>
    <property type="project" value="TreeGrafter"/>
</dbReference>
<feature type="disulfide bond" evidence="11">
    <location>
        <begin position="652"/>
        <end position="662"/>
    </location>
</feature>
<keyword evidence="4 13" id="KW-0812">Transmembrane</keyword>
<dbReference type="Proteomes" id="UP001066276">
    <property type="component" value="Chromosome 10"/>
</dbReference>
<dbReference type="SUPFAM" id="SSF56487">
    <property type="entry name" value="SRCR-like"/>
    <property type="match status" value="11"/>
</dbReference>
<evidence type="ECO:0000256" key="5">
    <source>
        <dbReference type="ARBA" id="ARBA00022729"/>
    </source>
</evidence>
<feature type="disulfide bond" evidence="11">
    <location>
        <begin position="452"/>
        <end position="462"/>
    </location>
</feature>
<feature type="domain" description="SRCR" evidence="14">
    <location>
        <begin position="588"/>
        <end position="702"/>
    </location>
</feature>
<dbReference type="Gene3D" id="3.10.250.10">
    <property type="entry name" value="SRCR-like domain"/>
    <property type="match status" value="11"/>
</dbReference>
<feature type="disulfide bond" evidence="11">
    <location>
        <begin position="1189"/>
        <end position="1199"/>
    </location>
</feature>
<feature type="disulfide bond" evidence="11">
    <location>
        <begin position="1084"/>
        <end position="1094"/>
    </location>
</feature>
<protein>
    <recommendedName>
        <fullName evidence="14">SRCR domain-containing protein</fullName>
    </recommendedName>
</protein>
<dbReference type="FunFam" id="3.10.250.10:FF:000013">
    <property type="entry name" value="CD163 molecule like 1"/>
    <property type="match status" value="2"/>
</dbReference>
<feature type="disulfide bond" evidence="11">
    <location>
        <begin position="142"/>
        <end position="152"/>
    </location>
</feature>
<evidence type="ECO:0000256" key="1">
    <source>
        <dbReference type="ARBA" id="ARBA00004167"/>
    </source>
</evidence>
<dbReference type="PROSITE" id="PS50287">
    <property type="entry name" value="SRCR_2"/>
    <property type="match status" value="11"/>
</dbReference>
<keyword evidence="10" id="KW-0325">Glycoprotein</keyword>
<feature type="disulfide bond" evidence="11">
    <location>
        <begin position="776"/>
        <end position="786"/>
    </location>
</feature>
<feature type="compositionally biased region" description="Polar residues" evidence="12">
    <location>
        <begin position="1269"/>
        <end position="1278"/>
    </location>
</feature>
<feature type="domain" description="SRCR" evidence="14">
    <location>
        <begin position="72"/>
        <end position="173"/>
    </location>
</feature>
<evidence type="ECO:0000256" key="10">
    <source>
        <dbReference type="ARBA" id="ARBA00023180"/>
    </source>
</evidence>
<dbReference type="GO" id="GO:0005886">
    <property type="term" value="C:plasma membrane"/>
    <property type="evidence" value="ECO:0007669"/>
    <property type="project" value="TreeGrafter"/>
</dbReference>
<keyword evidence="8 13" id="KW-0472">Membrane</keyword>
<feature type="domain" description="SRCR" evidence="14">
    <location>
        <begin position="812"/>
        <end position="908"/>
    </location>
</feature>
<evidence type="ECO:0000313" key="15">
    <source>
        <dbReference type="EMBL" id="KAJ1095621.1"/>
    </source>
</evidence>
<dbReference type="SMART" id="SM00202">
    <property type="entry name" value="SR"/>
    <property type="match status" value="10"/>
</dbReference>
<dbReference type="EMBL" id="JANPWB010000014">
    <property type="protein sequence ID" value="KAJ1095621.1"/>
    <property type="molecule type" value="Genomic_DNA"/>
</dbReference>
<evidence type="ECO:0000256" key="12">
    <source>
        <dbReference type="SAM" id="MobiDB-lite"/>
    </source>
</evidence>
<feature type="domain" description="SRCR" evidence="14">
    <location>
        <begin position="707"/>
        <end position="807"/>
    </location>
</feature>
<evidence type="ECO:0000256" key="9">
    <source>
        <dbReference type="ARBA" id="ARBA00023157"/>
    </source>
</evidence>
<dbReference type="Pfam" id="PF00530">
    <property type="entry name" value="SRCR"/>
    <property type="match status" value="11"/>
</dbReference>
<keyword evidence="7 13" id="KW-1133">Transmembrane helix</keyword>
<feature type="transmembrane region" description="Helical" evidence="13">
    <location>
        <begin position="1231"/>
        <end position="1254"/>
    </location>
</feature>
<reference evidence="15" key="1">
    <citation type="journal article" date="2022" name="bioRxiv">
        <title>Sequencing and chromosome-scale assembly of the giantPleurodeles waltlgenome.</title>
        <authorList>
            <person name="Brown T."/>
            <person name="Elewa A."/>
            <person name="Iarovenko S."/>
            <person name="Subramanian E."/>
            <person name="Araus A.J."/>
            <person name="Petzold A."/>
            <person name="Susuki M."/>
            <person name="Suzuki K.-i.T."/>
            <person name="Hayashi T."/>
            <person name="Toyoda A."/>
            <person name="Oliveira C."/>
            <person name="Osipova E."/>
            <person name="Leigh N.D."/>
            <person name="Simon A."/>
            <person name="Yun M.H."/>
        </authorList>
    </citation>
    <scope>NUCLEOTIDE SEQUENCE</scope>
    <source>
        <strain evidence="15">20211129_DDA</strain>
        <tissue evidence="15">Liver</tissue>
    </source>
</reference>
<organism evidence="15 16">
    <name type="scientific">Pleurodeles waltl</name>
    <name type="common">Iberian ribbed newt</name>
    <dbReference type="NCBI Taxonomy" id="8319"/>
    <lineage>
        <taxon>Eukaryota</taxon>
        <taxon>Metazoa</taxon>
        <taxon>Chordata</taxon>
        <taxon>Craniata</taxon>
        <taxon>Vertebrata</taxon>
        <taxon>Euteleostomi</taxon>
        <taxon>Amphibia</taxon>
        <taxon>Batrachia</taxon>
        <taxon>Caudata</taxon>
        <taxon>Salamandroidea</taxon>
        <taxon>Salamandridae</taxon>
        <taxon>Pleurodelinae</taxon>
        <taxon>Pleurodeles</taxon>
    </lineage>
</organism>
<evidence type="ECO:0000256" key="8">
    <source>
        <dbReference type="ARBA" id="ARBA00023136"/>
    </source>
</evidence>
<dbReference type="PROSITE" id="PS00420">
    <property type="entry name" value="SRCR_1"/>
    <property type="match status" value="1"/>
</dbReference>
<dbReference type="PANTHER" id="PTHR48071:SF15">
    <property type="entry name" value="SRCR DOMAIN-CONTAINING PROTEIN"/>
    <property type="match status" value="1"/>
</dbReference>
<accession>A0AAV7LWI1</accession>
<feature type="disulfide bond" evidence="11">
    <location>
        <begin position="553"/>
        <end position="563"/>
    </location>
</feature>
<evidence type="ECO:0000256" key="3">
    <source>
        <dbReference type="ARBA" id="ARBA00022525"/>
    </source>
</evidence>
<keyword evidence="16" id="KW-1185">Reference proteome</keyword>
<dbReference type="FunFam" id="3.10.250.10:FF:000004">
    <property type="entry name" value="Scavenger receptor cysteine-rich type 1 protein M130"/>
    <property type="match status" value="2"/>
</dbReference>
<keyword evidence="5" id="KW-0732">Signal</keyword>
<dbReference type="InterPro" id="IPR036772">
    <property type="entry name" value="SRCR-like_dom_sf"/>
</dbReference>
<feature type="domain" description="SRCR" evidence="14">
    <location>
        <begin position="486"/>
        <end position="583"/>
    </location>
</feature>
<proteinExistence type="predicted"/>
<feature type="disulfide bond" evidence="11">
    <location>
        <begin position="745"/>
        <end position="806"/>
    </location>
</feature>
<keyword evidence="6" id="KW-0677">Repeat</keyword>
<name>A0AAV7LWI1_PLEWA</name>
<dbReference type="PRINTS" id="PR00258">
    <property type="entry name" value="SPERACTRCPTR"/>
</dbReference>
<evidence type="ECO:0000256" key="2">
    <source>
        <dbReference type="ARBA" id="ARBA00004613"/>
    </source>
</evidence>
<dbReference type="GO" id="GO:0031638">
    <property type="term" value="P:zymogen activation"/>
    <property type="evidence" value="ECO:0007669"/>
    <property type="project" value="TreeGrafter"/>
</dbReference>
<gene>
    <name evidence="15" type="ORF">NDU88_000780</name>
</gene>
<comment type="caution">
    <text evidence="15">The sequence shown here is derived from an EMBL/GenBank/DDBJ whole genome shotgun (WGS) entry which is preliminary data.</text>
</comment>
<feature type="domain" description="SRCR" evidence="14">
    <location>
        <begin position="281"/>
        <end position="378"/>
    </location>
</feature>
<evidence type="ECO:0000256" key="11">
    <source>
        <dbReference type="PROSITE-ProRule" id="PRU00196"/>
    </source>
</evidence>
<dbReference type="PANTHER" id="PTHR48071">
    <property type="entry name" value="SRCR DOMAIN-CONTAINING PROTEIN"/>
    <property type="match status" value="1"/>
</dbReference>
<feature type="disulfide bond" evidence="11">
    <location>
        <begin position="732"/>
        <end position="796"/>
    </location>
</feature>